<dbReference type="InterPro" id="IPR029058">
    <property type="entry name" value="AB_hydrolase_fold"/>
</dbReference>
<dbReference type="Pfam" id="PF12697">
    <property type="entry name" value="Abhydrolase_6"/>
    <property type="match status" value="1"/>
</dbReference>
<reference evidence="3 4" key="1">
    <citation type="submission" date="2015-09" db="EMBL/GenBank/DDBJ databases">
        <authorList>
            <consortium name="Swine Surveillance"/>
        </authorList>
    </citation>
    <scope>NUCLEOTIDE SEQUENCE [LARGE SCALE GENOMIC DNA]</scope>
    <source>
        <strain evidence="3 4">CECT 7688</strain>
    </source>
</reference>
<organism evidence="3 4">
    <name type="scientific">Shimia marina</name>
    <dbReference type="NCBI Taxonomy" id="321267"/>
    <lineage>
        <taxon>Bacteria</taxon>
        <taxon>Pseudomonadati</taxon>
        <taxon>Pseudomonadota</taxon>
        <taxon>Alphaproteobacteria</taxon>
        <taxon>Rhodobacterales</taxon>
        <taxon>Roseobacteraceae</taxon>
    </lineage>
</organism>
<proteinExistence type="predicted"/>
<keyword evidence="1 3" id="KW-0378">Hydrolase</keyword>
<dbReference type="PANTHER" id="PTHR43798">
    <property type="entry name" value="MONOACYLGLYCEROL LIPASE"/>
    <property type="match status" value="1"/>
</dbReference>
<evidence type="ECO:0000313" key="4">
    <source>
        <dbReference type="Proteomes" id="UP000054823"/>
    </source>
</evidence>
<dbReference type="GO" id="GO:0016020">
    <property type="term" value="C:membrane"/>
    <property type="evidence" value="ECO:0007669"/>
    <property type="project" value="TreeGrafter"/>
</dbReference>
<dbReference type="EC" id="3.1.1.85" evidence="3"/>
<evidence type="ECO:0000256" key="1">
    <source>
        <dbReference type="ARBA" id="ARBA00022801"/>
    </source>
</evidence>
<dbReference type="OrthoDB" id="9804723at2"/>
<dbReference type="STRING" id="321267.SHM7688_01392"/>
<protein>
    <submittedName>
        <fullName evidence="3">Pimelyl-[acyl-carrier protein] methyl ester esterase</fullName>
        <ecNumber evidence="3">3.1.1.85</ecNumber>
    </submittedName>
</protein>
<accession>A0A0P1FAD9</accession>
<feature type="domain" description="AB hydrolase-1" evidence="2">
    <location>
        <begin position="26"/>
        <end position="257"/>
    </location>
</feature>
<dbReference type="PANTHER" id="PTHR43798:SF31">
    <property type="entry name" value="AB HYDROLASE SUPERFAMILY PROTEIN YCLE"/>
    <property type="match status" value="1"/>
</dbReference>
<evidence type="ECO:0000313" key="3">
    <source>
        <dbReference type="EMBL" id="CUH51952.1"/>
    </source>
</evidence>
<dbReference type="EMBL" id="CYPW01000009">
    <property type="protein sequence ID" value="CUH51952.1"/>
    <property type="molecule type" value="Genomic_DNA"/>
</dbReference>
<keyword evidence="4" id="KW-1185">Reference proteome</keyword>
<dbReference type="AlphaFoldDB" id="A0A0P1FAD9"/>
<name>A0A0P1FAD9_9RHOB</name>
<dbReference type="RefSeq" id="WP_058239187.1">
    <property type="nucleotide sequence ID" value="NZ_CYPW01000009.1"/>
</dbReference>
<dbReference type="GO" id="GO:0090499">
    <property type="term" value="F:pimelyl-[acyl-carrier protein] methyl ester esterase activity"/>
    <property type="evidence" value="ECO:0007669"/>
    <property type="project" value="UniProtKB-EC"/>
</dbReference>
<dbReference type="InterPro" id="IPR000073">
    <property type="entry name" value="AB_hydrolase_1"/>
</dbReference>
<dbReference type="PRINTS" id="PR00111">
    <property type="entry name" value="ABHYDROLASE"/>
</dbReference>
<dbReference type="Proteomes" id="UP000054823">
    <property type="component" value="Unassembled WGS sequence"/>
</dbReference>
<dbReference type="SUPFAM" id="SSF53474">
    <property type="entry name" value="alpha/beta-Hydrolases"/>
    <property type="match status" value="1"/>
</dbReference>
<dbReference type="InterPro" id="IPR050266">
    <property type="entry name" value="AB_hydrolase_sf"/>
</dbReference>
<evidence type="ECO:0000259" key="2">
    <source>
        <dbReference type="Pfam" id="PF12697"/>
    </source>
</evidence>
<dbReference type="Gene3D" id="3.40.50.1820">
    <property type="entry name" value="alpha/beta hydrolase"/>
    <property type="match status" value="1"/>
</dbReference>
<gene>
    <name evidence="3" type="primary">bioH</name>
    <name evidence="3" type="ORF">SHM7688_01392</name>
</gene>
<sequence length="267" mass="28045">MALDEAQRPDIHWRVLGQGPRAALALHCNLGHSGAFRGLAAALDDLMTIEAPDMPSHGRSGAFVPGALGGQIMVEAIVDRLKAPVDVIGHSYGGLIGVRLAIEHPELVRSLSLYEPVTMLAARGAAPEEVAKNHAHMSQVLAHYDAGAPEAAVRLFVEEWGDGRPWAALPEEIRAAFTRQVPFVVASQRDVLDDIGQIMPRLGTIAVPVLVMDGALSPAIMTPACDGLAASLQIARRVTIAGAGHMGAITHAAEVAAEVRKTVTDAA</sequence>